<dbReference type="GO" id="GO:0042742">
    <property type="term" value="P:defense response to bacterium"/>
    <property type="evidence" value="ECO:0007669"/>
    <property type="project" value="UniProtKB-KW"/>
</dbReference>
<feature type="transmembrane region" description="Helical" evidence="7">
    <location>
        <begin position="61"/>
        <end position="84"/>
    </location>
</feature>
<sequence length="140" mass="15318">MPLLAYFMRFRAHVGFYTCQKTTILRPSSINAGILHSYLSKYFSQFSTRFVSTQGINSSSMLFRVVVVAVLVVMIGMAYGTAIADGRDQAMVPQPRITCDLLSFQLGGFSFGDSACAAHCLVLGYRGGSCDSRKVCNCRS</sequence>
<comment type="caution">
    <text evidence="11">The sequence shown here is derived from an EMBL/GenBank/DDBJ whole genome shotgun (WGS) entry which is preliminary data.</text>
</comment>
<dbReference type="OrthoDB" id="10048188at2759"/>
<dbReference type="Proteomes" id="UP000663833">
    <property type="component" value="Unassembled WGS sequence"/>
</dbReference>
<dbReference type="InterPro" id="IPR001542">
    <property type="entry name" value="Defensin_invertebrate/fungal"/>
</dbReference>
<dbReference type="Proteomes" id="UP000663869">
    <property type="component" value="Unassembled WGS sequence"/>
</dbReference>
<keyword evidence="18" id="KW-1185">Reference proteome</keyword>
<keyword evidence="4" id="KW-0211">Defensin</keyword>
<evidence type="ECO:0000256" key="1">
    <source>
        <dbReference type="ARBA" id="ARBA00004613"/>
    </source>
</evidence>
<dbReference type="Gene3D" id="3.30.30.10">
    <property type="entry name" value="Knottin, scorpion toxin-like"/>
    <property type="match status" value="1"/>
</dbReference>
<evidence type="ECO:0000256" key="5">
    <source>
        <dbReference type="ARBA" id="ARBA00023022"/>
    </source>
</evidence>
<dbReference type="EMBL" id="CAJOBQ010000545">
    <property type="protein sequence ID" value="CAF4377839.1"/>
    <property type="molecule type" value="Genomic_DNA"/>
</dbReference>
<evidence type="ECO:0000313" key="14">
    <source>
        <dbReference type="EMBL" id="CAF4377839.1"/>
    </source>
</evidence>
<dbReference type="EMBL" id="CAJOBO010000112">
    <property type="protein sequence ID" value="CAF4132500.1"/>
    <property type="molecule type" value="Genomic_DNA"/>
</dbReference>
<dbReference type="FunFam" id="3.30.30.10:FF:000005">
    <property type="entry name" value="Defensin"/>
    <property type="match status" value="1"/>
</dbReference>
<evidence type="ECO:0000313" key="12">
    <source>
        <dbReference type="EMBL" id="CAF3434982.1"/>
    </source>
</evidence>
<dbReference type="Proteomes" id="UP000663873">
    <property type="component" value="Unassembled WGS sequence"/>
</dbReference>
<evidence type="ECO:0000256" key="7">
    <source>
        <dbReference type="SAM" id="Phobius"/>
    </source>
</evidence>
<keyword evidence="6" id="KW-1015">Disulfide bond</keyword>
<dbReference type="EMBL" id="CAJNYT010001550">
    <property type="protein sequence ID" value="CAF3418542.1"/>
    <property type="molecule type" value="Genomic_DNA"/>
</dbReference>
<evidence type="ECO:0000313" key="17">
    <source>
        <dbReference type="Proteomes" id="UP000663872"/>
    </source>
</evidence>
<dbReference type="PANTHER" id="PTHR13645">
    <property type="entry name" value="DEFENSIN"/>
    <property type="match status" value="1"/>
</dbReference>
<evidence type="ECO:0000313" key="13">
    <source>
        <dbReference type="EMBL" id="CAF4132500.1"/>
    </source>
</evidence>
<dbReference type="Proteomes" id="UP000663848">
    <property type="component" value="Unassembled WGS sequence"/>
</dbReference>
<evidence type="ECO:0000259" key="8">
    <source>
        <dbReference type="PROSITE" id="PS51378"/>
    </source>
</evidence>
<reference evidence="11" key="1">
    <citation type="submission" date="2021-02" db="EMBL/GenBank/DDBJ databases">
        <authorList>
            <person name="Nowell W R."/>
        </authorList>
    </citation>
    <scope>NUCLEOTIDE SEQUENCE</scope>
</reference>
<dbReference type="SUPFAM" id="SSF57095">
    <property type="entry name" value="Scorpion toxin-like"/>
    <property type="match status" value="1"/>
</dbReference>
<dbReference type="EMBL" id="CAJNXB010001561">
    <property type="protein sequence ID" value="CAF3176276.1"/>
    <property type="molecule type" value="Genomic_DNA"/>
</dbReference>
<keyword evidence="3" id="KW-0929">Antimicrobial</keyword>
<keyword evidence="7" id="KW-0472">Membrane</keyword>
<comment type="subcellular location">
    <subcellularLocation>
        <location evidence="1">Secreted</location>
    </subcellularLocation>
</comment>
<gene>
    <name evidence="12" type="ORF">FME351_LOCUS12122</name>
    <name evidence="11" type="ORF">GRG538_LOCUS11576</name>
    <name evidence="13" type="ORF">HFQ381_LOCUS3173</name>
    <name evidence="10" type="ORF">LUA448_LOCUS15876</name>
    <name evidence="16" type="ORF">QYT958_LOCUS28428</name>
    <name evidence="9" type="ORF">TIS948_LOCUS11095</name>
    <name evidence="14" type="ORF">TSG867_LOCUS11357</name>
    <name evidence="15" type="ORF">UJA718_LOCUS25956</name>
</gene>
<evidence type="ECO:0000313" key="15">
    <source>
        <dbReference type="EMBL" id="CAF4495708.1"/>
    </source>
</evidence>
<keyword evidence="7" id="KW-1133">Transmembrane helix</keyword>
<keyword evidence="5" id="KW-0044">Antibiotic</keyword>
<dbReference type="GO" id="GO:0006959">
    <property type="term" value="P:humoral immune response"/>
    <property type="evidence" value="ECO:0007669"/>
    <property type="project" value="TreeGrafter"/>
</dbReference>
<name>A0A818C3W1_9BILA</name>
<keyword evidence="2" id="KW-0964">Secreted</keyword>
<evidence type="ECO:0000256" key="6">
    <source>
        <dbReference type="ARBA" id="ARBA00023157"/>
    </source>
</evidence>
<accession>A0A818C3W1</accession>
<dbReference type="EMBL" id="CAJNYD010001925">
    <property type="protein sequence ID" value="CAF3382175.1"/>
    <property type="molecule type" value="Genomic_DNA"/>
</dbReference>
<organism evidence="11 17">
    <name type="scientific">Rotaria socialis</name>
    <dbReference type="NCBI Taxonomy" id="392032"/>
    <lineage>
        <taxon>Eukaryota</taxon>
        <taxon>Metazoa</taxon>
        <taxon>Spiralia</taxon>
        <taxon>Gnathifera</taxon>
        <taxon>Rotifera</taxon>
        <taxon>Eurotatoria</taxon>
        <taxon>Bdelloidea</taxon>
        <taxon>Philodinida</taxon>
        <taxon>Philodinidae</taxon>
        <taxon>Rotaria</taxon>
    </lineage>
</organism>
<proteinExistence type="predicted"/>
<dbReference type="Proteomes" id="UP000663862">
    <property type="component" value="Unassembled WGS sequence"/>
</dbReference>
<dbReference type="PROSITE" id="PS51378">
    <property type="entry name" value="INVERT_DEFENSINS"/>
    <property type="match status" value="1"/>
</dbReference>
<evidence type="ECO:0000256" key="3">
    <source>
        <dbReference type="ARBA" id="ARBA00022529"/>
    </source>
</evidence>
<evidence type="ECO:0000313" key="11">
    <source>
        <dbReference type="EMBL" id="CAF3418542.1"/>
    </source>
</evidence>
<evidence type="ECO:0000313" key="16">
    <source>
        <dbReference type="EMBL" id="CAF4867927.1"/>
    </source>
</evidence>
<keyword evidence="7" id="KW-0812">Transmembrane</keyword>
<dbReference type="EMBL" id="CAJNYU010001436">
    <property type="protein sequence ID" value="CAF3434982.1"/>
    <property type="molecule type" value="Genomic_DNA"/>
</dbReference>
<dbReference type="Proteomes" id="UP000663825">
    <property type="component" value="Unassembled WGS sequence"/>
</dbReference>
<dbReference type="InterPro" id="IPR036574">
    <property type="entry name" value="Scorpion_toxin-like_sf"/>
</dbReference>
<dbReference type="AlphaFoldDB" id="A0A818C3W1"/>
<dbReference type="Proteomes" id="UP000663872">
    <property type="component" value="Unassembled WGS sequence"/>
</dbReference>
<dbReference type="CDD" id="cd21806">
    <property type="entry name" value="DEFL_defensin-like"/>
    <property type="match status" value="1"/>
</dbReference>
<evidence type="ECO:0000256" key="4">
    <source>
        <dbReference type="ARBA" id="ARBA00022940"/>
    </source>
</evidence>
<protein>
    <recommendedName>
        <fullName evidence="8">Invertebrate defensins family profile domain-containing protein</fullName>
    </recommendedName>
</protein>
<dbReference type="EMBL" id="CAJOBP010006565">
    <property type="protein sequence ID" value="CAF4495708.1"/>
    <property type="molecule type" value="Genomic_DNA"/>
</dbReference>
<dbReference type="Pfam" id="PF01097">
    <property type="entry name" value="Defensin_2"/>
    <property type="match status" value="1"/>
</dbReference>
<evidence type="ECO:0000256" key="2">
    <source>
        <dbReference type="ARBA" id="ARBA00022525"/>
    </source>
</evidence>
<feature type="domain" description="Invertebrate defensins family profile" evidence="8">
    <location>
        <begin position="96"/>
        <end position="140"/>
    </location>
</feature>
<evidence type="ECO:0000313" key="18">
    <source>
        <dbReference type="Proteomes" id="UP000663873"/>
    </source>
</evidence>
<dbReference type="EMBL" id="CAJOBR010007721">
    <property type="protein sequence ID" value="CAF4867927.1"/>
    <property type="molecule type" value="Genomic_DNA"/>
</dbReference>
<dbReference type="Proteomes" id="UP000663851">
    <property type="component" value="Unassembled WGS sequence"/>
</dbReference>
<dbReference type="GO" id="GO:0005615">
    <property type="term" value="C:extracellular space"/>
    <property type="evidence" value="ECO:0007669"/>
    <property type="project" value="TreeGrafter"/>
</dbReference>
<evidence type="ECO:0000313" key="9">
    <source>
        <dbReference type="EMBL" id="CAF3176276.1"/>
    </source>
</evidence>
<dbReference type="PANTHER" id="PTHR13645:SF0">
    <property type="entry name" value="DEFENSIN"/>
    <property type="match status" value="1"/>
</dbReference>
<evidence type="ECO:0000313" key="10">
    <source>
        <dbReference type="EMBL" id="CAF3382175.1"/>
    </source>
</evidence>